<protein>
    <submittedName>
        <fullName evidence="1">Uncharacterized protein</fullName>
    </submittedName>
</protein>
<name>A0A3M9YFU8_9PEZI</name>
<dbReference type="RefSeq" id="XP_028497422.1">
    <property type="nucleotide sequence ID" value="XM_028637214.1"/>
</dbReference>
<evidence type="ECO:0000313" key="1">
    <source>
        <dbReference type="EMBL" id="RNJ59264.1"/>
    </source>
</evidence>
<sequence length="117" mass="13116">MAAPIRTNEIPAQANALFEDSGFFCRHPDVPLPTLSDVKVECEEQNSPGLSEAIQPLPFMYESLGLFVVKFVSQDPVRYPYRLRTFLDASNKLISLARIDGSALYDVEVNDNRGKRP</sequence>
<proteinExistence type="predicted"/>
<reference evidence="1 2" key="1">
    <citation type="submission" date="2018-10" db="EMBL/GenBank/DDBJ databases">
        <title>Genome sequence of Verticillium nonalfalfae VnAa140.</title>
        <authorList>
            <person name="Stajich J.E."/>
            <person name="Kasson M.T."/>
        </authorList>
    </citation>
    <scope>NUCLEOTIDE SEQUENCE [LARGE SCALE GENOMIC DNA]</scope>
    <source>
        <strain evidence="1 2">VnAa140</strain>
    </source>
</reference>
<dbReference type="Proteomes" id="UP000267145">
    <property type="component" value="Unassembled WGS sequence"/>
</dbReference>
<dbReference type="EMBL" id="RBVV01000018">
    <property type="protein sequence ID" value="RNJ59264.1"/>
    <property type="molecule type" value="Genomic_DNA"/>
</dbReference>
<evidence type="ECO:0000313" key="2">
    <source>
        <dbReference type="Proteomes" id="UP000267145"/>
    </source>
</evidence>
<keyword evidence="2" id="KW-1185">Reference proteome</keyword>
<organism evidence="1 2">
    <name type="scientific">Verticillium nonalfalfae</name>
    <dbReference type="NCBI Taxonomy" id="1051616"/>
    <lineage>
        <taxon>Eukaryota</taxon>
        <taxon>Fungi</taxon>
        <taxon>Dikarya</taxon>
        <taxon>Ascomycota</taxon>
        <taxon>Pezizomycotina</taxon>
        <taxon>Sordariomycetes</taxon>
        <taxon>Hypocreomycetidae</taxon>
        <taxon>Glomerellales</taxon>
        <taxon>Plectosphaerellaceae</taxon>
        <taxon>Verticillium</taxon>
    </lineage>
</organism>
<accession>A0A3M9YFU8</accession>
<gene>
    <name evidence="1" type="ORF">D7B24_003020</name>
</gene>
<dbReference type="AlphaFoldDB" id="A0A3M9YFU8"/>
<comment type="caution">
    <text evidence="1">The sequence shown here is derived from an EMBL/GenBank/DDBJ whole genome shotgun (WGS) entry which is preliminary data.</text>
</comment>
<dbReference type="GeneID" id="39606709"/>